<evidence type="ECO:0000313" key="1">
    <source>
        <dbReference type="EMBL" id="ERK50665.1"/>
    </source>
</evidence>
<keyword evidence="2" id="KW-1185">Reference proteome</keyword>
<organism evidence="1 2">
    <name type="scientific">Eubacterium ramulus ATCC 29099</name>
    <dbReference type="NCBI Taxonomy" id="1256908"/>
    <lineage>
        <taxon>Bacteria</taxon>
        <taxon>Bacillati</taxon>
        <taxon>Bacillota</taxon>
        <taxon>Clostridia</taxon>
        <taxon>Eubacteriales</taxon>
        <taxon>Eubacteriaceae</taxon>
        <taxon>Eubacterium</taxon>
    </lineage>
</organism>
<gene>
    <name evidence="1" type="ORF">HMPREF0373_00595</name>
</gene>
<protein>
    <submittedName>
        <fullName evidence="1">Uncharacterized protein</fullName>
    </submittedName>
</protein>
<accession>U2PJE4</accession>
<dbReference type="AlphaFoldDB" id="U2PJE4"/>
<reference evidence="1 2" key="1">
    <citation type="submission" date="2013-06" db="EMBL/GenBank/DDBJ databases">
        <authorList>
            <person name="Weinstock G."/>
            <person name="Sodergren E."/>
            <person name="Lobos E.A."/>
            <person name="Fulton L."/>
            <person name="Fulton R."/>
            <person name="Courtney L."/>
            <person name="Fronick C."/>
            <person name="O'Laughlin M."/>
            <person name="Godfrey J."/>
            <person name="Wilson R.M."/>
            <person name="Miner T."/>
            <person name="Farmer C."/>
            <person name="Delehaunty K."/>
            <person name="Cordes M."/>
            <person name="Minx P."/>
            <person name="Tomlinson C."/>
            <person name="Chen J."/>
            <person name="Wollam A."/>
            <person name="Pepin K.H."/>
            <person name="Bhonagiri V."/>
            <person name="Zhang X."/>
            <person name="Warren W."/>
            <person name="Mitreva M."/>
            <person name="Mardis E.R."/>
            <person name="Wilson R.K."/>
        </authorList>
    </citation>
    <scope>NUCLEOTIDE SEQUENCE [LARGE SCALE GENOMIC DNA]</scope>
    <source>
        <strain evidence="1 2">ATCC 29099</strain>
    </source>
</reference>
<proteinExistence type="predicted"/>
<dbReference type="HOGENOM" id="CLU_3251718_0_0_9"/>
<sequence length="42" mass="5183">MNRKLFLLSKLYQNPPIFFKHQLIFHCFILRYLKHFCRIASG</sequence>
<dbReference type="EMBL" id="AWVJ01000044">
    <property type="protein sequence ID" value="ERK50665.1"/>
    <property type="molecule type" value="Genomic_DNA"/>
</dbReference>
<dbReference type="Proteomes" id="UP000016608">
    <property type="component" value="Unassembled WGS sequence"/>
</dbReference>
<name>U2PJE4_EUBRA</name>
<evidence type="ECO:0000313" key="2">
    <source>
        <dbReference type="Proteomes" id="UP000016608"/>
    </source>
</evidence>
<comment type="caution">
    <text evidence="1">The sequence shown here is derived from an EMBL/GenBank/DDBJ whole genome shotgun (WGS) entry which is preliminary data.</text>
</comment>